<proteinExistence type="predicted"/>
<evidence type="ECO:0000313" key="1">
    <source>
        <dbReference type="EMBL" id="MCI36739.1"/>
    </source>
</evidence>
<dbReference type="EMBL" id="LXQA010236950">
    <property type="protein sequence ID" value="MCI36739.1"/>
    <property type="molecule type" value="Genomic_DNA"/>
</dbReference>
<sequence length="83" mass="9276">MLLDASAGGSMKNKDANEVKELVEAMTQNEYRALKDKRAKNKVSTLEPYTQSALFANSKLMNVHMETLIKHLTTTKLAHAQVQ</sequence>
<protein>
    <submittedName>
        <fullName evidence="1">Uncharacterized protein</fullName>
    </submittedName>
</protein>
<dbReference type="AlphaFoldDB" id="A0A392RKE6"/>
<reference evidence="1 2" key="1">
    <citation type="journal article" date="2018" name="Front. Plant Sci.">
        <title>Red Clover (Trifolium pratense) and Zigzag Clover (T. medium) - A Picture of Genomic Similarities and Differences.</title>
        <authorList>
            <person name="Dluhosova J."/>
            <person name="Istvanek J."/>
            <person name="Nedelnik J."/>
            <person name="Repkova J."/>
        </authorList>
    </citation>
    <scope>NUCLEOTIDE SEQUENCE [LARGE SCALE GENOMIC DNA]</scope>
    <source>
        <strain evidence="2">cv. 10/8</strain>
        <tissue evidence="1">Leaf</tissue>
    </source>
</reference>
<name>A0A392RKE6_9FABA</name>
<dbReference type="Proteomes" id="UP000265520">
    <property type="component" value="Unassembled WGS sequence"/>
</dbReference>
<evidence type="ECO:0000313" key="2">
    <source>
        <dbReference type="Proteomes" id="UP000265520"/>
    </source>
</evidence>
<accession>A0A392RKE6</accession>
<keyword evidence="2" id="KW-1185">Reference proteome</keyword>
<organism evidence="1 2">
    <name type="scientific">Trifolium medium</name>
    <dbReference type="NCBI Taxonomy" id="97028"/>
    <lineage>
        <taxon>Eukaryota</taxon>
        <taxon>Viridiplantae</taxon>
        <taxon>Streptophyta</taxon>
        <taxon>Embryophyta</taxon>
        <taxon>Tracheophyta</taxon>
        <taxon>Spermatophyta</taxon>
        <taxon>Magnoliopsida</taxon>
        <taxon>eudicotyledons</taxon>
        <taxon>Gunneridae</taxon>
        <taxon>Pentapetalae</taxon>
        <taxon>rosids</taxon>
        <taxon>fabids</taxon>
        <taxon>Fabales</taxon>
        <taxon>Fabaceae</taxon>
        <taxon>Papilionoideae</taxon>
        <taxon>50 kb inversion clade</taxon>
        <taxon>NPAAA clade</taxon>
        <taxon>Hologalegina</taxon>
        <taxon>IRL clade</taxon>
        <taxon>Trifolieae</taxon>
        <taxon>Trifolium</taxon>
    </lineage>
</organism>
<comment type="caution">
    <text evidence="1">The sequence shown here is derived from an EMBL/GenBank/DDBJ whole genome shotgun (WGS) entry which is preliminary data.</text>
</comment>